<comment type="caution">
    <text evidence="8">The sequence shown here is derived from an EMBL/GenBank/DDBJ whole genome shotgun (WGS) entry which is preliminary data.</text>
</comment>
<dbReference type="GO" id="GO:0006605">
    <property type="term" value="P:protein targeting"/>
    <property type="evidence" value="ECO:0007669"/>
    <property type="project" value="InterPro"/>
</dbReference>
<dbReference type="Pfam" id="PF01311">
    <property type="entry name" value="Bac_export_1"/>
    <property type="match status" value="1"/>
</dbReference>
<accession>A0A418T4N6</accession>
<evidence type="ECO:0000256" key="5">
    <source>
        <dbReference type="ARBA" id="ARBA00022989"/>
    </source>
</evidence>
<evidence type="ECO:0000313" key="8">
    <source>
        <dbReference type="EMBL" id="RJE88163.1"/>
    </source>
</evidence>
<comment type="subcellular location">
    <subcellularLocation>
        <location evidence="1">Cell membrane</location>
        <topology evidence="1">Multi-pass membrane protein</topology>
    </subcellularLocation>
</comment>
<protein>
    <submittedName>
        <fullName evidence="8">Type III secretion protein</fullName>
    </submittedName>
</protein>
<evidence type="ECO:0000256" key="1">
    <source>
        <dbReference type="ARBA" id="ARBA00004651"/>
    </source>
</evidence>
<keyword evidence="6 7" id="KW-0472">Membrane</keyword>
<dbReference type="RefSeq" id="WP_119746321.1">
    <property type="nucleotide sequence ID" value="NZ_QZCG01000002.1"/>
</dbReference>
<dbReference type="PANTHER" id="PTHR30065">
    <property type="entry name" value="FLAGELLAR BIOSYNTHETIC PROTEIN FLIR"/>
    <property type="match status" value="1"/>
</dbReference>
<evidence type="ECO:0000256" key="4">
    <source>
        <dbReference type="ARBA" id="ARBA00022692"/>
    </source>
</evidence>
<evidence type="ECO:0000313" key="9">
    <source>
        <dbReference type="Proteomes" id="UP000284202"/>
    </source>
</evidence>
<keyword evidence="4 7" id="KW-0812">Transmembrane</keyword>
<dbReference type="GO" id="GO:0005886">
    <property type="term" value="C:plasma membrane"/>
    <property type="evidence" value="ECO:0007669"/>
    <property type="project" value="UniProtKB-SubCell"/>
</dbReference>
<evidence type="ECO:0000256" key="2">
    <source>
        <dbReference type="ARBA" id="ARBA00009772"/>
    </source>
</evidence>
<comment type="similarity">
    <text evidence="2">Belongs to the FliR/MopE/SpaR family.</text>
</comment>
<evidence type="ECO:0000256" key="6">
    <source>
        <dbReference type="ARBA" id="ARBA00023136"/>
    </source>
</evidence>
<dbReference type="OrthoDB" id="9779817at2"/>
<keyword evidence="5 7" id="KW-1133">Transmembrane helix</keyword>
<feature type="transmembrane region" description="Helical" evidence="7">
    <location>
        <begin position="86"/>
        <end position="114"/>
    </location>
</feature>
<dbReference type="InterPro" id="IPR002010">
    <property type="entry name" value="T3SS_IM_R"/>
</dbReference>
<keyword evidence="9" id="KW-1185">Reference proteome</keyword>
<feature type="transmembrane region" description="Helical" evidence="7">
    <location>
        <begin position="126"/>
        <end position="149"/>
    </location>
</feature>
<evidence type="ECO:0000256" key="7">
    <source>
        <dbReference type="SAM" id="Phobius"/>
    </source>
</evidence>
<feature type="transmembrane region" description="Helical" evidence="7">
    <location>
        <begin position="12"/>
        <end position="33"/>
    </location>
</feature>
<dbReference type="EMBL" id="QZCG01000002">
    <property type="protein sequence ID" value="RJE88163.1"/>
    <property type="molecule type" value="Genomic_DNA"/>
</dbReference>
<gene>
    <name evidence="8" type="ORF">D3P04_04430</name>
</gene>
<dbReference type="AlphaFoldDB" id="A0A418T4N6"/>
<keyword evidence="3" id="KW-1003">Cell membrane</keyword>
<name>A0A418T4N6_9RHOB</name>
<dbReference type="PANTHER" id="PTHR30065:SF1">
    <property type="entry name" value="SURFACE PRESENTATION OF ANTIGENS PROTEIN SPAR"/>
    <property type="match status" value="1"/>
</dbReference>
<proteinExistence type="inferred from homology"/>
<dbReference type="Proteomes" id="UP000284202">
    <property type="component" value="Unassembled WGS sequence"/>
</dbReference>
<feature type="transmembrane region" description="Helical" evidence="7">
    <location>
        <begin position="211"/>
        <end position="235"/>
    </location>
</feature>
<evidence type="ECO:0000256" key="3">
    <source>
        <dbReference type="ARBA" id="ARBA00022475"/>
    </source>
</evidence>
<feature type="transmembrane region" description="Helical" evidence="7">
    <location>
        <begin position="177"/>
        <end position="199"/>
    </location>
</feature>
<reference evidence="9" key="1">
    <citation type="submission" date="2018-09" db="EMBL/GenBank/DDBJ databases">
        <title>Acidovorax cavernicola nov. sp. isolated from Gruta de las Maravillas (Aracena, Spain).</title>
        <authorList>
            <person name="Jurado V."/>
            <person name="Gutierrez-Patricio S."/>
            <person name="Gonzalez-Pimentel J.L."/>
            <person name="Miller A.Z."/>
            <person name="Laiz L."/>
            <person name="Saiz-Jimenez C."/>
        </authorList>
    </citation>
    <scope>NUCLEOTIDE SEQUENCE [LARGE SCALE GENOMIC DNA]</scope>
    <source>
        <strain evidence="9">1011MAR3C25</strain>
    </source>
</reference>
<sequence length="250" mass="25997">MWQQAVELLPWFNWTMVLVYVRVQACLLILPGFGEQVIPARVKVGLAMVIVPLLAAGLPAAAIPRAPAGILGQTAVEMVIGLASGGLLRILAIAIDIATTAIATAASLSQLVGISIDAAPHPLGNLLHLGGIAVLMALGLPVMVLQFMADGLSIWPPGGWPDLQYLAHEAIPTVARAFGLAMLLAAPFTLGGFLFQALSGVINRVMPSLPVIFIGSPLSVFLAIAGAAMMAPLLIEIWANAVLDFTLPPL</sequence>
<organism evidence="8 9">
    <name type="scientific">Paracoccus onubensis</name>
    <dbReference type="NCBI Taxonomy" id="1675788"/>
    <lineage>
        <taxon>Bacteria</taxon>
        <taxon>Pseudomonadati</taxon>
        <taxon>Pseudomonadota</taxon>
        <taxon>Alphaproteobacteria</taxon>
        <taxon>Rhodobacterales</taxon>
        <taxon>Paracoccaceae</taxon>
        <taxon>Paracoccus</taxon>
    </lineage>
</organism>
<dbReference type="PRINTS" id="PR00953">
    <property type="entry name" value="TYPE3IMRPROT"/>
</dbReference>
<feature type="transmembrane region" description="Helical" evidence="7">
    <location>
        <begin position="45"/>
        <end position="66"/>
    </location>
</feature>